<keyword evidence="8 10" id="KW-0238">DNA-binding</keyword>
<dbReference type="Pfam" id="PF17946">
    <property type="entry name" value="RecC_C"/>
    <property type="match status" value="1"/>
</dbReference>
<dbReference type="GO" id="GO:0003678">
    <property type="term" value="F:DNA helicase activity"/>
    <property type="evidence" value="ECO:0007669"/>
    <property type="project" value="UniProtKB-UniRule"/>
</dbReference>
<dbReference type="Gene3D" id="1.10.10.160">
    <property type="match status" value="1"/>
</dbReference>
<gene>
    <name evidence="10 12" type="primary">recC</name>
    <name evidence="12" type="ORF">C7C56_024135</name>
</gene>
<dbReference type="Gene3D" id="3.40.50.300">
    <property type="entry name" value="P-loop containing nucleotide triphosphate hydrolases"/>
    <property type="match status" value="1"/>
</dbReference>
<evidence type="ECO:0000256" key="6">
    <source>
        <dbReference type="ARBA" id="ARBA00022839"/>
    </source>
</evidence>
<dbReference type="Gene3D" id="1.10.10.990">
    <property type="match status" value="1"/>
</dbReference>
<feature type="domain" description="RecC C-terminal" evidence="11">
    <location>
        <begin position="823"/>
        <end position="1060"/>
    </location>
</feature>
<keyword evidence="13" id="KW-1185">Reference proteome</keyword>
<comment type="miscellaneous">
    <text evidence="10">In the RecBCD complex, RecB has a slow 3'-5' helicase, an exonuclease activity and loads RecA onto ssDNA, RecD has a fast 5'-3' helicase activity, while RecC stimulates the ATPase and processivity of the RecB helicase and contributes to recognition of the Chi site.</text>
</comment>
<keyword evidence="6 10" id="KW-0269">Exonuclease</keyword>
<dbReference type="PANTHER" id="PTHR30591">
    <property type="entry name" value="RECBCD ENZYME SUBUNIT RECC"/>
    <property type="match status" value="1"/>
</dbReference>
<organism evidence="12 13">
    <name type="scientific">Massilia glaciei</name>
    <dbReference type="NCBI Taxonomy" id="1524097"/>
    <lineage>
        <taxon>Bacteria</taxon>
        <taxon>Pseudomonadati</taxon>
        <taxon>Pseudomonadota</taxon>
        <taxon>Betaproteobacteria</taxon>
        <taxon>Burkholderiales</taxon>
        <taxon>Oxalobacteraceae</taxon>
        <taxon>Telluria group</taxon>
        <taxon>Massilia</taxon>
    </lineage>
</organism>
<evidence type="ECO:0000313" key="13">
    <source>
        <dbReference type="Proteomes" id="UP000241421"/>
    </source>
</evidence>
<reference evidence="12 13" key="1">
    <citation type="submission" date="2018-04" db="EMBL/GenBank/DDBJ databases">
        <title>Massilia violaceinigra sp. nov., a novel purple-pigmented bacterium isolated from Tianshan glacier, Xinjiang, China.</title>
        <authorList>
            <person name="Wang H."/>
        </authorList>
    </citation>
    <scope>NUCLEOTIDE SEQUENCE [LARGE SCALE GENOMIC DNA]</scope>
    <source>
        <strain evidence="12 13">B448-2</strain>
    </source>
</reference>
<proteinExistence type="inferred from homology"/>
<dbReference type="GO" id="GO:0008854">
    <property type="term" value="F:exodeoxyribonuclease V activity"/>
    <property type="evidence" value="ECO:0007669"/>
    <property type="project" value="InterPro"/>
</dbReference>
<name>A0A2U2HDY7_9BURK</name>
<accession>A0A2U2HDY7</accession>
<dbReference type="RefSeq" id="WP_106759901.1">
    <property type="nucleotide sequence ID" value="NZ_PXWF02000310.1"/>
</dbReference>
<keyword evidence="7 10" id="KW-0067">ATP-binding</keyword>
<evidence type="ECO:0000313" key="12">
    <source>
        <dbReference type="EMBL" id="PWF41526.1"/>
    </source>
</evidence>
<dbReference type="InterPro" id="IPR027417">
    <property type="entry name" value="P-loop_NTPase"/>
</dbReference>
<comment type="function">
    <text evidence="10">A helicase/nuclease that prepares dsDNA breaks (DSB) for recombinational DNA repair. Binds to DSBs and unwinds DNA via a highly rapid and processive ATP-dependent bidirectional helicase activity. Unwinds dsDNA until it encounters a Chi (crossover hotspot instigator) sequence from the 3' direction. Cuts ssDNA a few nucleotides 3' to the Chi site. The properties and activities of the enzyme are changed at Chi. The Chi-altered holoenzyme produces a long 3'-ssDNA overhang and facilitates RecA-binding to the ssDNA for homologous DNA recombination and repair. Holoenzyme degrades any linearized DNA that is unable to undergo homologous recombination. In the holoenzyme this subunit recognizes the wild-type Chi sequence, and when added to isolated RecB increases its ATP-dependent helicase processivity.</text>
</comment>
<protein>
    <recommendedName>
        <fullName evidence="10">RecBCD enzyme subunit RecC</fullName>
    </recommendedName>
    <alternativeName>
        <fullName evidence="10">Exonuclease V subunit RecC</fullName>
        <shortName evidence="10">ExoV subunit RecC</shortName>
    </alternativeName>
    <alternativeName>
        <fullName evidence="10">Helicase/nuclease RecBCD subunit RecC</fullName>
    </alternativeName>
</protein>
<comment type="subunit">
    <text evidence="10">Heterotrimer of RecB, RecC and RecD. All subunits contribute to DNA-binding.</text>
</comment>
<dbReference type="SUPFAM" id="SSF52540">
    <property type="entry name" value="P-loop containing nucleoside triphosphate hydrolases"/>
    <property type="match status" value="2"/>
</dbReference>
<dbReference type="OrthoDB" id="9762834at2"/>
<dbReference type="InterPro" id="IPR006697">
    <property type="entry name" value="RecC"/>
</dbReference>
<dbReference type="InterPro" id="IPR041500">
    <property type="entry name" value="RecC_C"/>
</dbReference>
<keyword evidence="3 10" id="KW-0227">DNA damage</keyword>
<evidence type="ECO:0000256" key="8">
    <source>
        <dbReference type="ARBA" id="ARBA00023125"/>
    </source>
</evidence>
<evidence type="ECO:0000256" key="10">
    <source>
        <dbReference type="HAMAP-Rule" id="MF_01486"/>
    </source>
</evidence>
<dbReference type="AlphaFoldDB" id="A0A2U2HDY7"/>
<dbReference type="GO" id="GO:0003677">
    <property type="term" value="F:DNA binding"/>
    <property type="evidence" value="ECO:0007669"/>
    <property type="project" value="UniProtKB-UniRule"/>
</dbReference>
<evidence type="ECO:0000256" key="3">
    <source>
        <dbReference type="ARBA" id="ARBA00022763"/>
    </source>
</evidence>
<keyword evidence="4 10" id="KW-0378">Hydrolase</keyword>
<keyword evidence="5 10" id="KW-0347">Helicase</keyword>
<dbReference type="EMBL" id="PXWF02000310">
    <property type="protein sequence ID" value="PWF41526.1"/>
    <property type="molecule type" value="Genomic_DNA"/>
</dbReference>
<dbReference type="NCBIfam" id="TIGR01450">
    <property type="entry name" value="recC"/>
    <property type="match status" value="1"/>
</dbReference>
<evidence type="ECO:0000256" key="4">
    <source>
        <dbReference type="ARBA" id="ARBA00022801"/>
    </source>
</evidence>
<dbReference type="HAMAP" id="MF_01486">
    <property type="entry name" value="RecC"/>
    <property type="match status" value="1"/>
</dbReference>
<evidence type="ECO:0000256" key="1">
    <source>
        <dbReference type="ARBA" id="ARBA00022722"/>
    </source>
</evidence>
<comment type="similarity">
    <text evidence="10">Belongs to the RecC family.</text>
</comment>
<dbReference type="GO" id="GO:0000724">
    <property type="term" value="P:double-strand break repair via homologous recombination"/>
    <property type="evidence" value="ECO:0007669"/>
    <property type="project" value="UniProtKB-UniRule"/>
</dbReference>
<dbReference type="InterPro" id="IPR013986">
    <property type="entry name" value="DExx_box_DNA_helicase_dom_sf"/>
</dbReference>
<keyword evidence="2 10" id="KW-0547">Nucleotide-binding</keyword>
<dbReference type="Gene3D" id="1.10.486.10">
    <property type="entry name" value="PCRA, domain 4"/>
    <property type="match status" value="1"/>
</dbReference>
<dbReference type="Pfam" id="PF04257">
    <property type="entry name" value="Exonuc_V_gamma"/>
    <property type="match status" value="1"/>
</dbReference>
<evidence type="ECO:0000259" key="11">
    <source>
        <dbReference type="Pfam" id="PF17946"/>
    </source>
</evidence>
<dbReference type="GO" id="GO:0009338">
    <property type="term" value="C:exodeoxyribonuclease V complex"/>
    <property type="evidence" value="ECO:0007669"/>
    <property type="project" value="InterPro"/>
</dbReference>
<sequence>MPSPVQPGLLILHGNQMEQLRAALFGWLRANPLGPLEQETILVQSNGVAEWLKIALAEEMGVCAATRIALPARFLWEAYRGMLGRERVPKRSPFDKGPLTWRLMRLLPALLADPVFKPLQHFLGDGDPERRLQLAERLADLFDQYQVYRADWLSDWAAGRDQLRDARGDVSALAPEQRWQAQLWRAVTASLPEAQRGSGRATVHDLFVAAGEQGAAPLGRLPRRVVLFGISALPYQSLQAVATLARHTQVLLAVPNPCRFYWGDIIDGRELLRAARKRQAQGPAGDLSAIAPEAMHAHSHPLLASWGRQGRDFVRMLDEFDTDTASKFPNVRVDLFSEDEGETLLAQVQGAVRDLLPLTEHAFPAPDARDRSIEFHVAHSAQREVEVLHDQLLSWFGATAATGLRPRDVVVMVPDIDTFSAAIHAVFDQHKRNDARFIPFEIGDVKDRSVNPLLVALEWLLRLPGQRCRQSEVRDLLDVPALAARFGLGPDDLPTLGQWIEGSGVRWGLDRAHRDGLGLGSAGEQNAWIFGVRRMLLGYAAGAGANYGGIEPYAEVGGLDAALAGSLAQLLETLLAWRARLALAHTPAQWGEQARALLAAFFDAGEEGDRLTLAQLGEALQGWLEKCEGAEFDEAVPLAVLREAWLGALDEPTLNHQFVSGGVTFCTLMPMRAVPFRVVCLLGMNDGDFPRRAPKADFDLLALPRMTRPGDRSRRDDDRYLMLEAVLAARDKLYVSWVGRNVRDNSEQPASVLVSQLRDYLAAGWDLELAALTTEHALQPFSRRYFEQGGLLTYAREWRAAHADDAGREGEAPAPFELEPGHRLKLAELLNFLRQPARYFFRRRLGVSFADAAQVGEDEEPFALDALERYFLEDSLLDDAGRPEAVDEVPAALGLRAERLGREGVLPIGLVGEQLQRELVKGLVPVRSAWLELGARFDAAAPKLAVSLAFDGVLLEDWIDKLRTSGGQTVWLMQSSAKALDKKGRPRGDKLIGPWLRQLAAAAIGHEVTGFLVARDAVVTMAPLEPAAARQTLADLVRLWRANLDSPLPTACKTALAQLQGGDPRAVYDGGFDMSGEVDDLCLARLWPDFAALAAGGGWETTADELYGPLVRWLGEHVRASALEAQADAEEGDA</sequence>
<evidence type="ECO:0000256" key="9">
    <source>
        <dbReference type="ARBA" id="ARBA00023204"/>
    </source>
</evidence>
<keyword evidence="9 10" id="KW-0234">DNA repair</keyword>
<evidence type="ECO:0000256" key="5">
    <source>
        <dbReference type="ARBA" id="ARBA00022806"/>
    </source>
</evidence>
<dbReference type="PIRSF" id="PIRSF000980">
    <property type="entry name" value="RecC"/>
    <property type="match status" value="1"/>
</dbReference>
<evidence type="ECO:0000256" key="2">
    <source>
        <dbReference type="ARBA" id="ARBA00022741"/>
    </source>
</evidence>
<dbReference type="GO" id="GO:0005524">
    <property type="term" value="F:ATP binding"/>
    <property type="evidence" value="ECO:0007669"/>
    <property type="project" value="UniProtKB-UniRule"/>
</dbReference>
<dbReference type="PANTHER" id="PTHR30591:SF1">
    <property type="entry name" value="RECBCD ENZYME SUBUNIT RECC"/>
    <property type="match status" value="1"/>
</dbReference>
<dbReference type="SUPFAM" id="SSF52980">
    <property type="entry name" value="Restriction endonuclease-like"/>
    <property type="match status" value="1"/>
</dbReference>
<evidence type="ECO:0000256" key="7">
    <source>
        <dbReference type="ARBA" id="ARBA00022840"/>
    </source>
</evidence>
<keyword evidence="1 10" id="KW-0540">Nuclease</keyword>
<comment type="caution">
    <text evidence="12">The sequence shown here is derived from an EMBL/GenBank/DDBJ whole genome shotgun (WGS) entry which is preliminary data.</text>
</comment>
<dbReference type="Proteomes" id="UP000241421">
    <property type="component" value="Unassembled WGS sequence"/>
</dbReference>
<dbReference type="Gene3D" id="3.40.50.10930">
    <property type="match status" value="1"/>
</dbReference>
<dbReference type="InterPro" id="IPR011335">
    <property type="entry name" value="Restrct_endonuc-II-like"/>
</dbReference>